<dbReference type="SUPFAM" id="SSF56935">
    <property type="entry name" value="Porins"/>
    <property type="match status" value="1"/>
</dbReference>
<dbReference type="GO" id="GO:0009279">
    <property type="term" value="C:cell outer membrane"/>
    <property type="evidence" value="ECO:0007669"/>
    <property type="project" value="UniProtKB-SubCell"/>
</dbReference>
<keyword evidence="2" id="KW-0472">Membrane</keyword>
<dbReference type="Gene3D" id="2.40.170.20">
    <property type="entry name" value="TonB-dependent receptor, beta-barrel domain"/>
    <property type="match status" value="1"/>
</dbReference>
<dbReference type="Pfam" id="PF14905">
    <property type="entry name" value="OMP_b-brl_3"/>
    <property type="match status" value="1"/>
</dbReference>
<comment type="caution">
    <text evidence="8">The sequence shown here is derived from an EMBL/GenBank/DDBJ whole genome shotgun (WGS) entry which is preliminary data.</text>
</comment>
<evidence type="ECO:0000256" key="3">
    <source>
        <dbReference type="ARBA" id="ARBA00023237"/>
    </source>
</evidence>
<evidence type="ECO:0000256" key="2">
    <source>
        <dbReference type="ARBA" id="ARBA00023136"/>
    </source>
</evidence>
<dbReference type="Gene3D" id="2.60.40.1120">
    <property type="entry name" value="Carboxypeptidase-like, regulatory domain"/>
    <property type="match status" value="1"/>
</dbReference>
<evidence type="ECO:0000256" key="5">
    <source>
        <dbReference type="SAM" id="SignalP"/>
    </source>
</evidence>
<dbReference type="Pfam" id="PF13620">
    <property type="entry name" value="CarboxypepD_reg"/>
    <property type="match status" value="1"/>
</dbReference>
<dbReference type="PANTHER" id="PTHR40980:SF4">
    <property type="entry name" value="TONB-DEPENDENT RECEPTOR-LIKE BETA-BARREL DOMAIN-CONTAINING PROTEIN"/>
    <property type="match status" value="1"/>
</dbReference>
<dbReference type="GO" id="GO:0030246">
    <property type="term" value="F:carbohydrate binding"/>
    <property type="evidence" value="ECO:0007669"/>
    <property type="project" value="InterPro"/>
</dbReference>
<dbReference type="InterPro" id="IPR036942">
    <property type="entry name" value="Beta-barrel_TonB_sf"/>
</dbReference>
<comment type="subcellular location">
    <subcellularLocation>
        <location evidence="1">Cell outer membrane</location>
    </subcellularLocation>
</comment>
<proteinExistence type="predicted"/>
<evidence type="ECO:0000313" key="9">
    <source>
        <dbReference type="Proteomes" id="UP000474175"/>
    </source>
</evidence>
<dbReference type="RefSeq" id="WP_163954268.1">
    <property type="nucleotide sequence ID" value="NZ_JAAFZH010000015.1"/>
</dbReference>
<gene>
    <name evidence="8" type="ORF">GK108_24830</name>
</gene>
<dbReference type="InterPro" id="IPR041700">
    <property type="entry name" value="OMP_b-brl_3"/>
</dbReference>
<accession>A0A6L9LFM1</accession>
<dbReference type="SUPFAM" id="SSF49452">
    <property type="entry name" value="Starch-binding domain-like"/>
    <property type="match status" value="1"/>
</dbReference>
<protein>
    <submittedName>
        <fullName evidence="8">Outer membrane beta-barrel protein</fullName>
    </submittedName>
</protein>
<evidence type="ECO:0000256" key="1">
    <source>
        <dbReference type="ARBA" id="ARBA00004442"/>
    </source>
</evidence>
<dbReference type="AlphaFoldDB" id="A0A6L9LFM1"/>
<name>A0A6L9LFM1_9BACT</name>
<feature type="compositionally biased region" description="Basic and acidic residues" evidence="4">
    <location>
        <begin position="798"/>
        <end position="810"/>
    </location>
</feature>
<feature type="chain" id="PRO_5026888959" evidence="5">
    <location>
        <begin position="23"/>
        <end position="810"/>
    </location>
</feature>
<dbReference type="Proteomes" id="UP000474175">
    <property type="component" value="Unassembled WGS sequence"/>
</dbReference>
<evidence type="ECO:0000259" key="6">
    <source>
        <dbReference type="Pfam" id="PF07715"/>
    </source>
</evidence>
<dbReference type="EMBL" id="JAAFZH010000015">
    <property type="protein sequence ID" value="NDU98132.1"/>
    <property type="molecule type" value="Genomic_DNA"/>
</dbReference>
<feature type="region of interest" description="Disordered" evidence="4">
    <location>
        <begin position="790"/>
        <end position="810"/>
    </location>
</feature>
<feature type="domain" description="Outer membrane protein beta-barrel" evidence="7">
    <location>
        <begin position="382"/>
        <end position="783"/>
    </location>
</feature>
<dbReference type="PANTHER" id="PTHR40980">
    <property type="entry name" value="PLUG DOMAIN-CONTAINING PROTEIN"/>
    <property type="match status" value="1"/>
</dbReference>
<dbReference type="InterPro" id="IPR013784">
    <property type="entry name" value="Carb-bd-like_fold"/>
</dbReference>
<feature type="signal peptide" evidence="5">
    <location>
        <begin position="1"/>
        <end position="22"/>
    </location>
</feature>
<sequence>MTFSLPKHVIILFFFLTGSAWAQKGPNVTGLVHDPTGSVVEFATVALHRASDSTVLKTEFSDAAGTYRFPSVPAGQYFVSASQVGFARSQTNAFTVSTSNESLPVIQLKSSSATQLKEVTVQARKPMFEREADRIVVNVDGSPLSAGATSLEILSRSPGITVDQNDNLALRGKQGVLVLIDGKRVPMTGSELADMLRSLPANSVEKIELITNPPAKYDAAGSAGIIAIKLKKDGRQGTNGSLTTSYGYGRYGKFTSGINLNHRHKKTNLFGSYNYNDRNVFTQLILHRDFYQNGQFAGSSDQENQGKTHYKTHTYRAGIDYSVSKRTMAGIVVNGMALDAKASIPNVTKTYDAENQLQSSYTSANNRGLRIPNLAGNVNIKHSFDSTGKRELSADFDLAHYETHRLQNLATTFIVPAISPTILAGDLSGALDITSFKADYVHALPNKGRLEGGIKFSQVHSDNNVLFTNIIDSQSVVDTGKSNHFRYDENINAAYINLNQTFNKLTVQLGFRGEQTTAKGQQVIGNAGFSRNYFQLFPSIFLKQPLSKNHDMSLSLSRRIDRPTYNQLNPFRAYIDATTYFTGNPALFPQLSYNVELTHTFKQKFITSVSYSRTDQPIIDVVQPAPDGNRQAVSTFQNLTRSDYYGLTLTVPAQPANWWTMDNNLVAYYQQFVGNLAGTSLNTGIPAYSINTANTFTLGNGWTADVTGNYRSRQLYGFLDIRPLGQLNIGLQKTMLNKKGTLKVNVTDIFYTSPLHATSEYDNYKESFNQRQDTRVATASFTYRFGNDTLAPTRRRTGGAEEEKRRAGGA</sequence>
<keyword evidence="3" id="KW-0998">Cell outer membrane</keyword>
<dbReference type="InterPro" id="IPR012910">
    <property type="entry name" value="Plug_dom"/>
</dbReference>
<evidence type="ECO:0000256" key="4">
    <source>
        <dbReference type="SAM" id="MobiDB-lite"/>
    </source>
</evidence>
<dbReference type="Gene3D" id="2.170.130.10">
    <property type="entry name" value="TonB-dependent receptor, plug domain"/>
    <property type="match status" value="1"/>
</dbReference>
<keyword evidence="9" id="KW-1185">Reference proteome</keyword>
<evidence type="ECO:0000259" key="7">
    <source>
        <dbReference type="Pfam" id="PF14905"/>
    </source>
</evidence>
<dbReference type="Pfam" id="PF07715">
    <property type="entry name" value="Plug"/>
    <property type="match status" value="1"/>
</dbReference>
<feature type="domain" description="TonB-dependent receptor plug" evidence="6">
    <location>
        <begin position="149"/>
        <end position="224"/>
    </location>
</feature>
<dbReference type="InterPro" id="IPR037066">
    <property type="entry name" value="Plug_dom_sf"/>
</dbReference>
<reference evidence="8 9" key="1">
    <citation type="submission" date="2020-02" db="EMBL/GenBank/DDBJ databases">
        <title>Draft genome sequence of two Spirosoma agri KCTC 52727 and Spirosoma terrae KCTC 52035.</title>
        <authorList>
            <person name="Rojas J."/>
            <person name="Ambika Manirajan B."/>
            <person name="Suarez C."/>
            <person name="Ratering S."/>
            <person name="Schnell S."/>
        </authorList>
    </citation>
    <scope>NUCLEOTIDE SEQUENCE [LARGE SCALE GENOMIC DNA]</scope>
    <source>
        <strain evidence="8 9">KCTC 52035</strain>
    </source>
</reference>
<keyword evidence="5" id="KW-0732">Signal</keyword>
<evidence type="ECO:0000313" key="8">
    <source>
        <dbReference type="EMBL" id="NDU98132.1"/>
    </source>
</evidence>
<organism evidence="8 9">
    <name type="scientific">Spirosoma terrae</name>
    <dbReference type="NCBI Taxonomy" id="1968276"/>
    <lineage>
        <taxon>Bacteria</taxon>
        <taxon>Pseudomonadati</taxon>
        <taxon>Bacteroidota</taxon>
        <taxon>Cytophagia</taxon>
        <taxon>Cytophagales</taxon>
        <taxon>Cytophagaceae</taxon>
        <taxon>Spirosoma</taxon>
    </lineage>
</organism>